<dbReference type="Gramene" id="TraesCS4B02G337000.2">
    <property type="protein sequence ID" value="TraesCS4B02G337000.2"/>
    <property type="gene ID" value="TraesCS4B02G337000"/>
</dbReference>
<dbReference type="AlphaFoldDB" id="A0A3B6IWR8"/>
<proteinExistence type="predicted"/>
<reference evidence="2" key="2">
    <citation type="submission" date="2018-10" db="UniProtKB">
        <authorList>
            <consortium name="EnsemblPlants"/>
        </authorList>
    </citation>
    <scope>IDENTIFICATION</scope>
</reference>
<feature type="compositionally biased region" description="Basic residues" evidence="1">
    <location>
        <begin position="169"/>
        <end position="178"/>
    </location>
</feature>
<dbReference type="Proteomes" id="UP000019116">
    <property type="component" value="Chromosome 4B"/>
</dbReference>
<evidence type="ECO:0000313" key="2">
    <source>
        <dbReference type="EnsemblPlants" id="TraesCS4B02G337000.2"/>
    </source>
</evidence>
<feature type="compositionally biased region" description="Pro residues" evidence="1">
    <location>
        <begin position="154"/>
        <end position="168"/>
    </location>
</feature>
<accession>A0A3B6IWR8</accession>
<feature type="region of interest" description="Disordered" evidence="1">
    <location>
        <begin position="30"/>
        <end position="55"/>
    </location>
</feature>
<feature type="region of interest" description="Disordered" evidence="1">
    <location>
        <begin position="311"/>
        <end position="334"/>
    </location>
</feature>
<feature type="compositionally biased region" description="Basic residues" evidence="1">
    <location>
        <begin position="197"/>
        <end position="210"/>
    </location>
</feature>
<dbReference type="EnsemblPlants" id="TraesCS4B02G337000.2">
    <property type="protein sequence ID" value="TraesCS4B02G337000.2"/>
    <property type="gene ID" value="TraesCS4B02G337000"/>
</dbReference>
<dbReference type="Gramene" id="TraesRN4B0100908800.2">
    <property type="protein sequence ID" value="TraesRN4B0100908800.2"/>
    <property type="gene ID" value="TraesRN4B0100908800"/>
</dbReference>
<sequence>MAPPKPHHCKFAIATAYPTHLHLRCHVHVARPRKPPNARPHAATPPPSERRESKPLSLSYLSRARVLPDFLSLSLNTAAASRARARQIPRPLAPFFPLPIIPAIPLPASCPPEAEEAEERPGPAPWGSTCARARPRGRWPSWRSPARCSASAPAPAPSPRSSSAPPPRPPRRSARGRRTATPGLATTSSSGAGGSRSSRRRGPGRRRTRRSGREEGRRRWREEDGAGAVVRRRGVRGRPRGLLRRQRAGLGRHRQGHQGDDAVQPDLQLGDDEHPGVGDGSPQPFPAQGADAGVPLRPELARDGRVLRRRGAAAAPELQGQVQLLPGERAPAPGAVRVDGARLLGLPHTSHHHHHHQELLH</sequence>
<evidence type="ECO:0000256" key="1">
    <source>
        <dbReference type="SAM" id="MobiDB-lite"/>
    </source>
</evidence>
<feature type="compositionally biased region" description="Low complexity" evidence="1">
    <location>
        <begin position="138"/>
        <end position="153"/>
    </location>
</feature>
<dbReference type="Gramene" id="TraesCS4B03G0876100.2">
    <property type="protein sequence ID" value="TraesCS4B03G0876100.2.CDS"/>
    <property type="gene ID" value="TraesCS4B03G0876100"/>
</dbReference>
<keyword evidence="3" id="KW-1185">Reference proteome</keyword>
<organism evidence="2">
    <name type="scientific">Triticum aestivum</name>
    <name type="common">Wheat</name>
    <dbReference type="NCBI Taxonomy" id="4565"/>
    <lineage>
        <taxon>Eukaryota</taxon>
        <taxon>Viridiplantae</taxon>
        <taxon>Streptophyta</taxon>
        <taxon>Embryophyta</taxon>
        <taxon>Tracheophyta</taxon>
        <taxon>Spermatophyta</taxon>
        <taxon>Magnoliopsida</taxon>
        <taxon>Liliopsida</taxon>
        <taxon>Poales</taxon>
        <taxon>Poaceae</taxon>
        <taxon>BOP clade</taxon>
        <taxon>Pooideae</taxon>
        <taxon>Triticodae</taxon>
        <taxon>Triticeae</taxon>
        <taxon>Triticinae</taxon>
        <taxon>Triticum</taxon>
    </lineage>
</organism>
<feature type="compositionally biased region" description="Basic residues" evidence="1">
    <location>
        <begin position="230"/>
        <end position="256"/>
    </location>
</feature>
<protein>
    <submittedName>
        <fullName evidence="2">Uncharacterized protein</fullName>
    </submittedName>
</protein>
<feature type="compositionally biased region" description="Pro residues" evidence="1">
    <location>
        <begin position="37"/>
        <end position="47"/>
    </location>
</feature>
<reference evidence="2" key="1">
    <citation type="submission" date="2018-08" db="EMBL/GenBank/DDBJ databases">
        <authorList>
            <person name="Rossello M."/>
        </authorList>
    </citation>
    <scope>NUCLEOTIDE SEQUENCE [LARGE SCALE GENOMIC DNA]</scope>
    <source>
        <strain evidence="2">cv. Chinese Spring</strain>
    </source>
</reference>
<name>A0A3B6IWR8_WHEAT</name>
<feature type="region of interest" description="Disordered" evidence="1">
    <location>
        <begin position="111"/>
        <end position="297"/>
    </location>
</feature>
<feature type="compositionally biased region" description="Basic and acidic residues" evidence="1">
    <location>
        <begin position="211"/>
        <end position="224"/>
    </location>
</feature>
<evidence type="ECO:0000313" key="3">
    <source>
        <dbReference type="Proteomes" id="UP000019116"/>
    </source>
</evidence>